<gene>
    <name evidence="4" type="ORF">SAMN02745180_01611</name>
</gene>
<dbReference type="AlphaFoldDB" id="A0A1M5XBJ4"/>
<feature type="transmembrane region" description="Helical" evidence="2">
    <location>
        <begin position="7"/>
        <end position="26"/>
    </location>
</feature>
<dbReference type="InterPro" id="IPR019079">
    <property type="entry name" value="Capsule_synth_CapA"/>
</dbReference>
<dbReference type="STRING" id="1123281.SAMN02745180_01611"/>
<dbReference type="PANTHER" id="PTHR33393">
    <property type="entry name" value="POLYGLUTAMINE SYNTHESIS ACCESSORY PROTEIN RV0574C-RELATED"/>
    <property type="match status" value="1"/>
</dbReference>
<dbReference type="EMBL" id="FQXR01000006">
    <property type="protein sequence ID" value="SHH96938.1"/>
    <property type="molecule type" value="Genomic_DNA"/>
</dbReference>
<organism evidence="4 5">
    <name type="scientific">Sporanaerobacter acetigenes DSM 13106</name>
    <dbReference type="NCBI Taxonomy" id="1123281"/>
    <lineage>
        <taxon>Bacteria</taxon>
        <taxon>Bacillati</taxon>
        <taxon>Bacillota</taxon>
        <taxon>Tissierellia</taxon>
        <taxon>Tissierellales</taxon>
        <taxon>Sporanaerobacteraceae</taxon>
        <taxon>Sporanaerobacter</taxon>
    </lineage>
</organism>
<dbReference type="SUPFAM" id="SSF56300">
    <property type="entry name" value="Metallo-dependent phosphatases"/>
    <property type="match status" value="1"/>
</dbReference>
<dbReference type="InterPro" id="IPR029052">
    <property type="entry name" value="Metallo-depent_PP-like"/>
</dbReference>
<sequence length="397" mass="45571">MKNKKIYIIFALLLILLFSSLYYSFYMNSVPKDETSNDMISHEEEKKIEKEKPIEDRKTTATILAAGDVMFHAPQIKGAYDSSTHAYDFKDNFKYVKKYVEAADLALVNFETVTAGENIGFKGYPNFNSPMESLEALSYAGFDILSTANNHALDQGKNGLLSTIDNIETIGLKNIGTYREKNEPLLIEKVNDINIGLLSYTYGCNGMECTLSQEELSYMINIIDEDKIKKDIYKLKEMGSDIVVVFIHWGNEYQMEPSEEQMKLGRKMVEWGANIVFGSHPHVIQKTEIVEYGGKDNFIIYSLGNFLSNQRRETIKNKYTEDGIMINIEVEKDFAKGETIIKNVKYIPTWVKKYNIDGKAKYEIIPIDEFIDKETNQEILTKIKESYENTMKKVSQQ</sequence>
<dbReference type="InterPro" id="IPR052169">
    <property type="entry name" value="CW_Biosynth-Accessory"/>
</dbReference>
<keyword evidence="2" id="KW-0812">Transmembrane</keyword>
<evidence type="ECO:0000256" key="2">
    <source>
        <dbReference type="SAM" id="Phobius"/>
    </source>
</evidence>
<keyword evidence="2" id="KW-1133">Transmembrane helix</keyword>
<accession>A0A1M5XBJ4</accession>
<dbReference type="SMART" id="SM00854">
    <property type="entry name" value="PGA_cap"/>
    <property type="match status" value="1"/>
</dbReference>
<evidence type="ECO:0000256" key="1">
    <source>
        <dbReference type="ARBA" id="ARBA00005662"/>
    </source>
</evidence>
<dbReference type="PANTHER" id="PTHR33393:SF12">
    <property type="entry name" value="CAPSULE BIOSYNTHESIS PROTEIN CAPA"/>
    <property type="match status" value="1"/>
</dbReference>
<evidence type="ECO:0000313" key="5">
    <source>
        <dbReference type="Proteomes" id="UP000184389"/>
    </source>
</evidence>
<keyword evidence="5" id="KW-1185">Reference proteome</keyword>
<keyword evidence="2" id="KW-0472">Membrane</keyword>
<name>A0A1M5XBJ4_9FIRM</name>
<dbReference type="RefSeq" id="WP_072744272.1">
    <property type="nucleotide sequence ID" value="NZ_FQXR01000006.1"/>
</dbReference>
<reference evidence="4 5" key="1">
    <citation type="submission" date="2016-11" db="EMBL/GenBank/DDBJ databases">
        <authorList>
            <person name="Jaros S."/>
            <person name="Januszkiewicz K."/>
            <person name="Wedrychowicz H."/>
        </authorList>
    </citation>
    <scope>NUCLEOTIDE SEQUENCE [LARGE SCALE GENOMIC DNA]</scope>
    <source>
        <strain evidence="4 5">DSM 13106</strain>
    </source>
</reference>
<dbReference type="CDD" id="cd07381">
    <property type="entry name" value="MPP_CapA"/>
    <property type="match status" value="1"/>
</dbReference>
<dbReference type="OrthoDB" id="9810906at2"/>
<feature type="domain" description="Capsule synthesis protein CapA" evidence="3">
    <location>
        <begin position="62"/>
        <end position="310"/>
    </location>
</feature>
<dbReference type="Gene3D" id="3.60.21.10">
    <property type="match status" value="1"/>
</dbReference>
<comment type="similarity">
    <text evidence="1">Belongs to the CapA family.</text>
</comment>
<protein>
    <submittedName>
        <fullName evidence="4">Poly-gamma-glutamate synthesis protein (Capsule biosynthesis protein)</fullName>
    </submittedName>
</protein>
<evidence type="ECO:0000259" key="3">
    <source>
        <dbReference type="SMART" id="SM00854"/>
    </source>
</evidence>
<evidence type="ECO:0000313" key="4">
    <source>
        <dbReference type="EMBL" id="SHH96938.1"/>
    </source>
</evidence>
<proteinExistence type="inferred from homology"/>
<dbReference type="Pfam" id="PF09587">
    <property type="entry name" value="PGA_cap"/>
    <property type="match status" value="1"/>
</dbReference>
<dbReference type="Proteomes" id="UP000184389">
    <property type="component" value="Unassembled WGS sequence"/>
</dbReference>